<dbReference type="EnsemblBacteria" id="ABC23920">
    <property type="protein sequence ID" value="ABC23920"/>
    <property type="gene ID" value="Rru_A3125"/>
</dbReference>
<dbReference type="AlphaFoldDB" id="Q2RPM5"/>
<evidence type="ECO:0000259" key="2">
    <source>
        <dbReference type="Pfam" id="PF13579"/>
    </source>
</evidence>
<dbReference type="STRING" id="269796.Rru_A3125"/>
<evidence type="ECO:0000313" key="3">
    <source>
        <dbReference type="EMBL" id="ABC23920.1"/>
    </source>
</evidence>
<dbReference type="PANTHER" id="PTHR45947:SF3">
    <property type="entry name" value="SULFOQUINOVOSYL TRANSFERASE SQD2"/>
    <property type="match status" value="1"/>
</dbReference>
<organism evidence="3 4">
    <name type="scientific">Rhodospirillum rubrum (strain ATCC 11170 / ATH 1.1.1 / DSM 467 / LMG 4362 / NCIMB 8255 / S1)</name>
    <dbReference type="NCBI Taxonomy" id="269796"/>
    <lineage>
        <taxon>Bacteria</taxon>
        <taxon>Pseudomonadati</taxon>
        <taxon>Pseudomonadota</taxon>
        <taxon>Alphaproteobacteria</taxon>
        <taxon>Rhodospirillales</taxon>
        <taxon>Rhodospirillaceae</taxon>
        <taxon>Rhodospirillum</taxon>
    </lineage>
</organism>
<protein>
    <submittedName>
        <fullName evidence="3">Glycosyl transferase, group 1</fullName>
    </submittedName>
</protein>
<feature type="domain" description="Glycosyltransferase subfamily 4-like N-terminal" evidence="2">
    <location>
        <begin position="50"/>
        <end position="204"/>
    </location>
</feature>
<dbReference type="InterPro" id="IPR001296">
    <property type="entry name" value="Glyco_trans_1"/>
</dbReference>
<dbReference type="PANTHER" id="PTHR45947">
    <property type="entry name" value="SULFOQUINOVOSYL TRANSFERASE SQD2"/>
    <property type="match status" value="1"/>
</dbReference>
<dbReference type="PhylomeDB" id="Q2RPM5"/>
<dbReference type="CAZy" id="GT4">
    <property type="family name" value="Glycosyltransferase Family 4"/>
</dbReference>
<reference evidence="3 4" key="1">
    <citation type="journal article" date="2011" name="Stand. Genomic Sci.">
        <title>Complete genome sequence of Rhodospirillum rubrum type strain (S1).</title>
        <authorList>
            <person name="Munk A.C."/>
            <person name="Copeland A."/>
            <person name="Lucas S."/>
            <person name="Lapidus A."/>
            <person name="Del Rio T.G."/>
            <person name="Barry K."/>
            <person name="Detter J.C."/>
            <person name="Hammon N."/>
            <person name="Israni S."/>
            <person name="Pitluck S."/>
            <person name="Brettin T."/>
            <person name="Bruce D."/>
            <person name="Han C."/>
            <person name="Tapia R."/>
            <person name="Gilna P."/>
            <person name="Schmutz J."/>
            <person name="Larimer F."/>
            <person name="Land M."/>
            <person name="Kyrpides N.C."/>
            <person name="Mavromatis K."/>
            <person name="Richardson P."/>
            <person name="Rohde M."/>
            <person name="Goker M."/>
            <person name="Klenk H.P."/>
            <person name="Zhang Y."/>
            <person name="Roberts G.P."/>
            <person name="Reslewic S."/>
            <person name="Schwartz D.C."/>
        </authorList>
    </citation>
    <scope>NUCLEOTIDE SEQUENCE [LARGE SCALE GENOMIC DNA]</scope>
    <source>
        <strain evidence="4">ATCC 11170 / ATH 1.1.1 / DSM 467 / LMG 4362 / NCIMB 8255 / S1</strain>
    </source>
</reference>
<dbReference type="EMBL" id="CP000230">
    <property type="protein sequence ID" value="ABC23920.1"/>
    <property type="molecule type" value="Genomic_DNA"/>
</dbReference>
<name>Q2RPM5_RHORT</name>
<dbReference type="PATRIC" id="fig|269796.9.peg.3238"/>
<gene>
    <name evidence="3" type="ordered locus">Rru_A3125</name>
</gene>
<dbReference type="InterPro" id="IPR050194">
    <property type="entry name" value="Glycosyltransferase_grp1"/>
</dbReference>
<dbReference type="eggNOG" id="COG0438">
    <property type="taxonomic scope" value="Bacteria"/>
</dbReference>
<dbReference type="CDD" id="cd03801">
    <property type="entry name" value="GT4_PimA-like"/>
    <property type="match status" value="1"/>
</dbReference>
<evidence type="ECO:0000259" key="1">
    <source>
        <dbReference type="Pfam" id="PF00534"/>
    </source>
</evidence>
<proteinExistence type="predicted"/>
<dbReference type="GO" id="GO:0016757">
    <property type="term" value="F:glycosyltransferase activity"/>
    <property type="evidence" value="ECO:0007669"/>
    <property type="project" value="InterPro"/>
</dbReference>
<dbReference type="Gene3D" id="3.40.50.2000">
    <property type="entry name" value="Glycogen Phosphorylase B"/>
    <property type="match status" value="2"/>
</dbReference>
<dbReference type="KEGG" id="rru:Rru_A3125"/>
<evidence type="ECO:0000313" key="4">
    <source>
        <dbReference type="Proteomes" id="UP000001929"/>
    </source>
</evidence>
<dbReference type="InterPro" id="IPR028098">
    <property type="entry name" value="Glyco_trans_4-like_N"/>
</dbReference>
<dbReference type="Pfam" id="PF13579">
    <property type="entry name" value="Glyco_trans_4_4"/>
    <property type="match status" value="1"/>
</dbReference>
<keyword evidence="4" id="KW-1185">Reference proteome</keyword>
<dbReference type="SUPFAM" id="SSF53756">
    <property type="entry name" value="UDP-Glycosyltransferase/glycogen phosphorylase"/>
    <property type="match status" value="1"/>
</dbReference>
<dbReference type="Pfam" id="PF00534">
    <property type="entry name" value="Glycos_transf_1"/>
    <property type="match status" value="1"/>
</dbReference>
<sequence>MPCARRRPRRHSAGHRRGARRALGVEEDKMAGLSRDRRKILHVFPSFEVGGAQIRFSRIIAGLGEDFEHGVIALNGNSETLSRLPAGAPVRLLALDYDTKGGVGRLWRFRKTLASERPDLLVTYNWGAIEWGLVNLLAPLCPHVDIEDGFGPDEAAGQLPRRVALRRLVYGRAQRVIVPSRVLERLARDRWKVPVERLCYLPNGVPVDSFGAPPEASLVARLGIDRDQPVIGTLASLRPEKNLSRLIEAFRLAVCQPGRPGQLVIIGDGVERPALEAQAAAADLGARVIFTGALDRPARLLGALSHYALSSDTEQMPLSLIEAMAAGLPVAATDVGDVAEMVAPSNHPFVVGRSTEDLARSLAGLLEDAERAKAIGAENRARAFALFGEDKMIEAYRRVFRGQAPD</sequence>
<keyword evidence="3" id="KW-0808">Transferase</keyword>
<dbReference type="HOGENOM" id="CLU_009583_0_3_5"/>
<dbReference type="Proteomes" id="UP000001929">
    <property type="component" value="Chromosome"/>
</dbReference>
<accession>Q2RPM5</accession>
<feature type="domain" description="Glycosyl transferase family 1" evidence="1">
    <location>
        <begin position="221"/>
        <end position="381"/>
    </location>
</feature>